<keyword evidence="4" id="KW-1185">Reference proteome</keyword>
<organism evidence="2 3">
    <name type="scientific">Pseudomonas zeae</name>
    <dbReference type="NCBI Taxonomy" id="2745510"/>
    <lineage>
        <taxon>Bacteria</taxon>
        <taxon>Pseudomonadati</taxon>
        <taxon>Pseudomonadota</taxon>
        <taxon>Gammaproteobacteria</taxon>
        <taxon>Pseudomonadales</taxon>
        <taxon>Pseudomonadaceae</taxon>
        <taxon>Pseudomonas</taxon>
    </lineage>
</organism>
<reference evidence="1 4" key="3">
    <citation type="submission" date="2023-05" db="EMBL/GenBank/DDBJ databases">
        <title>Siderophore-mediated competition between Bacillus subtilis and Pseudomonas marginalis.</title>
        <authorList>
            <person name="Lyng M."/>
            <person name="Joergensen J.P.B."/>
            <person name="Schostag M.D."/>
            <person name="Jarmusch S.A."/>
            <person name="Aguilar D.K.C."/>
            <person name="Andrade C.N.L."/>
            <person name="Kovacs A.T."/>
        </authorList>
    </citation>
    <scope>NUCLEOTIDE SEQUENCE [LARGE SCALE GENOMIC DNA]</scope>
    <source>
        <strain evidence="1 4">P8_72</strain>
    </source>
</reference>
<evidence type="ECO:0000313" key="4">
    <source>
        <dbReference type="Proteomes" id="UP001287024"/>
    </source>
</evidence>
<dbReference type="EMBL" id="JASFAG010000001">
    <property type="protein sequence ID" value="MDX9675125.1"/>
    <property type="molecule type" value="Genomic_DNA"/>
</dbReference>
<evidence type="ECO:0000313" key="2">
    <source>
        <dbReference type="EMBL" id="QXI12440.1"/>
    </source>
</evidence>
<gene>
    <name evidence="2" type="ORF">HU754_003205</name>
    <name evidence="1" type="ORF">QMK45_04125</name>
</gene>
<evidence type="ECO:0000313" key="3">
    <source>
        <dbReference type="Proteomes" id="UP000627092"/>
    </source>
</evidence>
<evidence type="ECO:0000313" key="1">
    <source>
        <dbReference type="EMBL" id="MDX9675125.1"/>
    </source>
</evidence>
<name>A0A9E6TC83_9PSED</name>
<reference evidence="2" key="1">
    <citation type="journal article" date="2020" name="Microorganisms">
        <title>Reliable Identification of Environmental Pseudomonas Isolates Using the rpoD Gene.</title>
        <authorList>
            <consortium name="The Broad Institute Genome Sequencing Platform"/>
            <person name="Girard L."/>
            <person name="Lood C."/>
            <person name="Rokni-Zadeh H."/>
            <person name="van Noort V."/>
            <person name="Lavigne R."/>
            <person name="De Mot R."/>
        </authorList>
    </citation>
    <scope>NUCLEOTIDE SEQUENCE</scope>
    <source>
        <strain evidence="2">OE 48.2</strain>
    </source>
</reference>
<dbReference type="Proteomes" id="UP000627092">
    <property type="component" value="Chromosome"/>
</dbReference>
<dbReference type="Proteomes" id="UP001287024">
    <property type="component" value="Unassembled WGS sequence"/>
</dbReference>
<accession>A0A9E6TC83</accession>
<dbReference type="EMBL" id="CP077090">
    <property type="protein sequence ID" value="QXI12440.1"/>
    <property type="molecule type" value="Genomic_DNA"/>
</dbReference>
<dbReference type="AlphaFoldDB" id="A0A9E6TC83"/>
<protein>
    <submittedName>
        <fullName evidence="2">Transcriptional regulator</fullName>
    </submittedName>
</protein>
<dbReference type="KEGG" id="pze:HU754_003205"/>
<dbReference type="RefSeq" id="WP_093430087.1">
    <property type="nucleotide sequence ID" value="NZ_CATKQI010000115.1"/>
</dbReference>
<reference evidence="2" key="2">
    <citation type="journal article" date="2021" name="Microorganisms">
        <title>The Ever-Expanding Pseudomonas Genus: Description of 43 New Species and Partition of the Pseudomonas putida Group.</title>
        <authorList>
            <person name="Girard L."/>
            <person name="Lood C."/>
            <person name="Hofte M."/>
            <person name="Vandamme P."/>
            <person name="Rokni-Zadeh H."/>
            <person name="van Noort V."/>
            <person name="Lavigne R."/>
            <person name="De Mot R."/>
        </authorList>
    </citation>
    <scope>NUCLEOTIDE SEQUENCE</scope>
    <source>
        <strain evidence="2">OE 48.2</strain>
    </source>
</reference>
<proteinExistence type="predicted"/>
<sequence length="67" mass="7656">MIEKFTNWDSIDYLKTEEDLVTYLEICLDEAGGDLRFIAKVHGTIARARLRMLGNAPKCSRKGLVRL</sequence>